<dbReference type="Pfam" id="PF20431">
    <property type="entry name" value="E_motif"/>
    <property type="match status" value="1"/>
</dbReference>
<dbReference type="SUPFAM" id="SSF52743">
    <property type="entry name" value="Subtilisin-like"/>
    <property type="match status" value="1"/>
</dbReference>
<evidence type="ECO:0000256" key="2">
    <source>
        <dbReference type="ARBA" id="ARBA00022670"/>
    </source>
</evidence>
<dbReference type="GO" id="GO:0099402">
    <property type="term" value="P:plant organ development"/>
    <property type="evidence" value="ECO:0007669"/>
    <property type="project" value="UniProtKB-ARBA"/>
</dbReference>
<comment type="caution">
    <text evidence="13">The sequence shown here is derived from an EMBL/GenBank/DDBJ whole genome shotgun (WGS) entry which is preliminary data.</text>
</comment>
<dbReference type="GO" id="GO:0009451">
    <property type="term" value="P:RNA modification"/>
    <property type="evidence" value="ECO:0007669"/>
    <property type="project" value="InterPro"/>
</dbReference>
<organism evidence="13">
    <name type="scientific">Brassica cretica</name>
    <name type="common">Mustard</name>
    <dbReference type="NCBI Taxonomy" id="69181"/>
    <lineage>
        <taxon>Eukaryota</taxon>
        <taxon>Viridiplantae</taxon>
        <taxon>Streptophyta</taxon>
        <taxon>Embryophyta</taxon>
        <taxon>Tracheophyta</taxon>
        <taxon>Spermatophyta</taxon>
        <taxon>Magnoliopsida</taxon>
        <taxon>eudicotyledons</taxon>
        <taxon>Gunneridae</taxon>
        <taxon>Pentapetalae</taxon>
        <taxon>rosids</taxon>
        <taxon>malvids</taxon>
        <taxon>Brassicales</taxon>
        <taxon>Brassicaceae</taxon>
        <taxon>Brassiceae</taxon>
        <taxon>Brassica</taxon>
    </lineage>
</organism>
<evidence type="ECO:0000256" key="1">
    <source>
        <dbReference type="ARBA" id="ARBA00004141"/>
    </source>
</evidence>
<keyword evidence="7 11" id="KW-1133">Transmembrane helix</keyword>
<dbReference type="FunFam" id="1.25.40.10:FF:000158">
    <property type="entry name" value="pentatricopeptide repeat-containing protein At2g33680"/>
    <property type="match status" value="1"/>
</dbReference>
<dbReference type="PROSITE" id="PS51375">
    <property type="entry name" value="PPR"/>
    <property type="match status" value="6"/>
</dbReference>
<dbReference type="EMBL" id="QGKY02000246">
    <property type="protein sequence ID" value="KAF2587417.1"/>
    <property type="molecule type" value="Genomic_DNA"/>
</dbReference>
<dbReference type="AlphaFoldDB" id="A0A8S9K0P1"/>
<feature type="transmembrane region" description="Helical" evidence="11">
    <location>
        <begin position="123"/>
        <end position="145"/>
    </location>
</feature>
<feature type="repeat" description="PPR" evidence="10">
    <location>
        <begin position="215"/>
        <end position="245"/>
    </location>
</feature>
<feature type="repeat" description="PPR" evidence="10">
    <location>
        <begin position="519"/>
        <end position="549"/>
    </location>
</feature>
<dbReference type="InterPro" id="IPR023828">
    <property type="entry name" value="Peptidase_S8_Ser-AS"/>
</dbReference>
<dbReference type="InterPro" id="IPR002781">
    <property type="entry name" value="TM_pro_TauE-like"/>
</dbReference>
<dbReference type="Pfam" id="PF13041">
    <property type="entry name" value="PPR_2"/>
    <property type="match status" value="2"/>
</dbReference>
<keyword evidence="6" id="KW-0720">Serine protease</keyword>
<dbReference type="PROSITE" id="PS00138">
    <property type="entry name" value="SUBTILASE_SER"/>
    <property type="match status" value="1"/>
</dbReference>
<dbReference type="FunFam" id="1.25.40.10:FF:000073">
    <property type="entry name" value="Pentatricopeptide repeat-containing protein chloroplastic"/>
    <property type="match status" value="1"/>
</dbReference>
<evidence type="ECO:0000259" key="12">
    <source>
        <dbReference type="Pfam" id="PF00082"/>
    </source>
</evidence>
<feature type="transmembrane region" description="Helical" evidence="11">
    <location>
        <begin position="25"/>
        <end position="50"/>
    </location>
</feature>
<feature type="repeat" description="PPR" evidence="10">
    <location>
        <begin position="347"/>
        <end position="381"/>
    </location>
</feature>
<dbReference type="InterPro" id="IPR002885">
    <property type="entry name" value="PPR_rpt"/>
</dbReference>
<feature type="transmembrane region" description="Helical" evidence="11">
    <location>
        <begin position="62"/>
        <end position="86"/>
    </location>
</feature>
<dbReference type="InterPro" id="IPR046960">
    <property type="entry name" value="PPR_At4g14850-like_plant"/>
</dbReference>
<evidence type="ECO:0000256" key="11">
    <source>
        <dbReference type="SAM" id="Phobius"/>
    </source>
</evidence>
<dbReference type="PANTHER" id="PTHR47926">
    <property type="entry name" value="PENTATRICOPEPTIDE REPEAT-CONTAINING PROTEIN"/>
    <property type="match status" value="1"/>
</dbReference>
<dbReference type="Pfam" id="PF01535">
    <property type="entry name" value="PPR"/>
    <property type="match status" value="4"/>
</dbReference>
<comment type="subcellular location">
    <subcellularLocation>
        <location evidence="1">Membrane</location>
        <topology evidence="1">Multi-pass membrane protein</topology>
    </subcellularLocation>
</comment>
<gene>
    <name evidence="13" type="ORF">F2Q70_00034736</name>
</gene>
<feature type="domain" description="Peptidase S8/S53" evidence="12">
    <location>
        <begin position="792"/>
        <end position="841"/>
    </location>
</feature>
<protein>
    <recommendedName>
        <fullName evidence="12">Peptidase S8/S53 domain-containing protein</fullName>
    </recommendedName>
</protein>
<evidence type="ECO:0000256" key="10">
    <source>
        <dbReference type="PROSITE-ProRule" id="PRU00708"/>
    </source>
</evidence>
<feature type="non-terminal residue" evidence="13">
    <location>
        <position position="1"/>
    </location>
</feature>
<dbReference type="InterPro" id="IPR011990">
    <property type="entry name" value="TPR-like_helical_dom_sf"/>
</dbReference>
<dbReference type="InterPro" id="IPR046848">
    <property type="entry name" value="E_motif"/>
</dbReference>
<dbReference type="GO" id="GO:0004252">
    <property type="term" value="F:serine-type endopeptidase activity"/>
    <property type="evidence" value="ECO:0007669"/>
    <property type="project" value="InterPro"/>
</dbReference>
<dbReference type="Gene3D" id="1.25.40.10">
    <property type="entry name" value="Tetratricopeptide repeat domain"/>
    <property type="match status" value="4"/>
</dbReference>
<keyword evidence="8 11" id="KW-0472">Membrane</keyword>
<dbReference type="Gene3D" id="3.40.50.200">
    <property type="entry name" value="Peptidase S8/S53 domain"/>
    <property type="match status" value="1"/>
</dbReference>
<dbReference type="Pfam" id="PF01925">
    <property type="entry name" value="TauE"/>
    <property type="match status" value="1"/>
</dbReference>
<dbReference type="InterPro" id="IPR036852">
    <property type="entry name" value="Peptidase_S8/S53_dom_sf"/>
</dbReference>
<evidence type="ECO:0000256" key="3">
    <source>
        <dbReference type="ARBA" id="ARBA00022692"/>
    </source>
</evidence>
<feature type="transmembrane region" description="Helical" evidence="11">
    <location>
        <begin position="92"/>
        <end position="111"/>
    </location>
</feature>
<feature type="repeat" description="PPR" evidence="10">
    <location>
        <begin position="448"/>
        <end position="482"/>
    </location>
</feature>
<reference evidence="13" key="1">
    <citation type="submission" date="2019-12" db="EMBL/GenBank/DDBJ databases">
        <title>Genome sequencing and annotation of Brassica cretica.</title>
        <authorList>
            <person name="Studholme D.J."/>
            <person name="Sarris P.F."/>
        </authorList>
    </citation>
    <scope>NUCLEOTIDE SEQUENCE</scope>
    <source>
        <strain evidence="13">PFS-102/07</strain>
        <tissue evidence="13">Leaf</tissue>
    </source>
</reference>
<evidence type="ECO:0000256" key="8">
    <source>
        <dbReference type="ARBA" id="ARBA00023136"/>
    </source>
</evidence>
<dbReference type="GO" id="GO:0006508">
    <property type="term" value="P:proteolysis"/>
    <property type="evidence" value="ECO:0007669"/>
    <property type="project" value="UniProtKB-KW"/>
</dbReference>
<dbReference type="FunFam" id="1.25.40.10:FF:000361">
    <property type="entry name" value="Pentatricopeptide repeat-containing protein chloroplastic"/>
    <property type="match status" value="1"/>
</dbReference>
<accession>A0A8S9K0P1</accession>
<proteinExistence type="inferred from homology"/>
<feature type="repeat" description="PPR" evidence="10">
    <location>
        <begin position="550"/>
        <end position="585"/>
    </location>
</feature>
<sequence>QIVNIVLLHEQKDQEGTRLDQSTRFMFPVMSFLAGLLGGIFGIGGGMLISPLLLQAGIPPQITAATTSFMVFFSATMSAVQYLLLGMQNTEAAYLFSLICFFASLLGLVLVQKAVAQFGRASIIVFSVGTVMSLSTVLMTSFGALDVWTDYVAGKDMGFKLPYSVVKGFSAMRMDEICPNVVTFDCVLSVCASKSLIDLGVQLHGLAFVSGFEFEGSIKNSLLSMYSKCGRFDDACKLFRMMSRADTVTWNCMISGYVQNGLMEESLVCFSEMVSSRVLPDAITFSSLLPSVSRFESLEHCRQIHCYIVRRTVPLDVFLTSALIDAYFKCRGVSTARKIFRQCNSVDVVVVTAMISGYLHNGLVTDALEMFRRLVDVEISPNEITLVSILPVIGGLLALKLGRELHGFIIKNGFDKRCNVGSAVIDMYAKCGRMDLAHEIFRRLSKKDIVSWNSMITRCAQSDDPSAAIDVFRRMGVSGIGFDCVSISSVLSACASVASQSFGKAIHCFMIKRCSLASDVYSESTLIGMYAKCGNLESAMNVFERMEEKNIVSWNTIIAAYGNHGRLKDSLRLFREMVEDNGVRPDQITFLEIISSSCHAGDVDQGVRFFRSMTDDYGIQPQQEHYACLVDLFGRAGRLKEAYETVKGMPFAPDGGVWGTLLGACRLHKNVELAKVASRRLMDLDPGNSGYYVLISNAHADAGEWGGVTKARSIMKERGVEKVPGTSWIEINKTNHSFVSGDENHRDYSHMHSLLNLLLEELKLEGYVSQPYLPMHPHSSRKLNPAEKGMEYQSDFAITQGTSVATPVVAGIVVLLKSLHPDWSPAALKSAIMTTAWKTDPFGEQIFAEGLPRKLADPFDYGAGLVNAERAKDPGLVYDMNLDDYIFYFFASGYNDTAITVLTGKPTECSSPLPSVLDVNYPAITIPNLQRRSDGHENGN</sequence>
<name>A0A8S9K0P1_BRACR</name>
<evidence type="ECO:0000313" key="13">
    <source>
        <dbReference type="EMBL" id="KAF2587417.1"/>
    </source>
</evidence>
<evidence type="ECO:0000256" key="4">
    <source>
        <dbReference type="ARBA" id="ARBA00022737"/>
    </source>
</evidence>
<evidence type="ECO:0000256" key="9">
    <source>
        <dbReference type="ARBA" id="ARBA00061659"/>
    </source>
</evidence>
<evidence type="ECO:0000256" key="6">
    <source>
        <dbReference type="ARBA" id="ARBA00022825"/>
    </source>
</evidence>
<keyword evidence="5" id="KW-0378">Hydrolase</keyword>
<dbReference type="InterPro" id="IPR000209">
    <property type="entry name" value="Peptidase_S8/S53_dom"/>
</dbReference>
<evidence type="ECO:0000256" key="5">
    <source>
        <dbReference type="ARBA" id="ARBA00022801"/>
    </source>
</evidence>
<keyword evidence="3 11" id="KW-0812">Transmembrane</keyword>
<dbReference type="PANTHER" id="PTHR47926:SF357">
    <property type="entry name" value="PENTATRICOPEPTIDE REPEAT-CONTAINING PROTEIN"/>
    <property type="match status" value="1"/>
</dbReference>
<evidence type="ECO:0000256" key="7">
    <source>
        <dbReference type="ARBA" id="ARBA00022989"/>
    </source>
</evidence>
<dbReference type="Pfam" id="PF00082">
    <property type="entry name" value="Peptidase_S8"/>
    <property type="match status" value="1"/>
</dbReference>
<keyword evidence="2" id="KW-0645">Protease</keyword>
<feature type="repeat" description="PPR" evidence="10">
    <location>
        <begin position="246"/>
        <end position="280"/>
    </location>
</feature>
<dbReference type="GO" id="GO:0016020">
    <property type="term" value="C:membrane"/>
    <property type="evidence" value="ECO:0007669"/>
    <property type="project" value="UniProtKB-SubCell"/>
</dbReference>
<dbReference type="GO" id="GO:0003723">
    <property type="term" value="F:RNA binding"/>
    <property type="evidence" value="ECO:0007669"/>
    <property type="project" value="InterPro"/>
</dbReference>
<comment type="similarity">
    <text evidence="9">Belongs to the PPR family. PCMP-E subfamily.</text>
</comment>
<dbReference type="NCBIfam" id="TIGR00756">
    <property type="entry name" value="PPR"/>
    <property type="match status" value="6"/>
</dbReference>
<keyword evidence="4" id="KW-0677">Repeat</keyword>